<evidence type="ECO:0000259" key="5">
    <source>
        <dbReference type="Pfam" id="PF01047"/>
    </source>
</evidence>
<evidence type="ECO:0000256" key="2">
    <source>
        <dbReference type="ARBA" id="ARBA00023015"/>
    </source>
</evidence>
<keyword evidence="3" id="KW-0238">DNA-binding</keyword>
<dbReference type="Pfam" id="PF04198">
    <property type="entry name" value="Sugar-bind"/>
    <property type="match status" value="1"/>
</dbReference>
<evidence type="ECO:0000256" key="4">
    <source>
        <dbReference type="ARBA" id="ARBA00023163"/>
    </source>
</evidence>
<reference evidence="7 8" key="2">
    <citation type="journal article" date="2010" name="Stand. Genomic Sci.">
        <title>Complete genome sequence of Sebaldella termitidis type strain (NCTC 11300).</title>
        <authorList>
            <person name="Harmon-Smith M."/>
            <person name="Celia L."/>
            <person name="Chertkov O."/>
            <person name="Lapidus A."/>
            <person name="Copeland A."/>
            <person name="Glavina Del Rio T."/>
            <person name="Nolan M."/>
            <person name="Lucas S."/>
            <person name="Tice H."/>
            <person name="Cheng J.F."/>
            <person name="Han C."/>
            <person name="Detter J.C."/>
            <person name="Bruce D."/>
            <person name="Goodwin L."/>
            <person name="Pitluck S."/>
            <person name="Pati A."/>
            <person name="Liolios K."/>
            <person name="Ivanova N."/>
            <person name="Mavromatis K."/>
            <person name="Mikhailova N."/>
            <person name="Chen A."/>
            <person name="Palaniappan K."/>
            <person name="Land M."/>
            <person name="Hauser L."/>
            <person name="Chang Y.J."/>
            <person name="Jeffries C.D."/>
            <person name="Brettin T."/>
            <person name="Goker M."/>
            <person name="Beck B."/>
            <person name="Bristow J."/>
            <person name="Eisen J.A."/>
            <person name="Markowitz V."/>
            <person name="Hugenholtz P."/>
            <person name="Kyrpides N.C."/>
            <person name="Klenk H.P."/>
            <person name="Chen F."/>
        </authorList>
    </citation>
    <scope>NUCLEOTIDE SEQUENCE [LARGE SCALE GENOMIC DNA]</scope>
    <source>
        <strain evidence="8">ATCC 33386 / NCTC 11300</strain>
    </source>
</reference>
<feature type="domain" description="Sugar-binding" evidence="6">
    <location>
        <begin position="62"/>
        <end position="307"/>
    </location>
</feature>
<dbReference type="SUPFAM" id="SSF100950">
    <property type="entry name" value="NagB/RpiA/CoA transferase-like"/>
    <property type="match status" value="1"/>
</dbReference>
<dbReference type="GO" id="GO:0003677">
    <property type="term" value="F:DNA binding"/>
    <property type="evidence" value="ECO:0007669"/>
    <property type="project" value="UniProtKB-KW"/>
</dbReference>
<evidence type="ECO:0000313" key="8">
    <source>
        <dbReference type="Proteomes" id="UP000000845"/>
    </source>
</evidence>
<feature type="domain" description="HTH marR-type" evidence="5">
    <location>
        <begin position="10"/>
        <end position="40"/>
    </location>
</feature>
<dbReference type="InterPro" id="IPR051054">
    <property type="entry name" value="SorC_transcr_regulators"/>
</dbReference>
<evidence type="ECO:0000256" key="3">
    <source>
        <dbReference type="ARBA" id="ARBA00023125"/>
    </source>
</evidence>
<sequence>MEHELLVKVAKLYYLDECTQSQIAKKIGVERSTVSRLLKKSRAEGIVKISIDEGHTKQAGIAGELRKKYSMKDIIIVKSGPGMLEEVHEKAHQYLQKVTNKNEIVGITWGKTLCDFSKYKLSQKNKKLNFIALTGGYGNLKEYTHINAMINNLSEMYNGKGYFIDFPLIMNSEPIKDEIYNSKFFRNIRNIWERLQTVVVGIGTFEKDINVLWDSGLPAPKNMWALLKSEQPVGEICTRFYDAEGKIIKTEIDKRKIGIEIERFRKMRNVIGIAVGDKKVNAIKTAINSNFINVLITDEKTGQSLLEA</sequence>
<dbReference type="eggNOG" id="COG2390">
    <property type="taxonomic scope" value="Bacteria"/>
</dbReference>
<accession>D1AFQ4</accession>
<keyword evidence="8" id="KW-1185">Reference proteome</keyword>
<gene>
    <name evidence="7" type="ordered locus">Sterm_1071</name>
</gene>
<name>D1AFQ4_SEBTE</name>
<keyword evidence="4" id="KW-0804">Transcription</keyword>
<dbReference type="STRING" id="526218.Sterm_1071"/>
<dbReference type="Pfam" id="PF01047">
    <property type="entry name" value="MarR"/>
    <property type="match status" value="1"/>
</dbReference>
<dbReference type="InterPro" id="IPR007324">
    <property type="entry name" value="Sugar-bd_dom_put"/>
</dbReference>
<dbReference type="InterPro" id="IPR036388">
    <property type="entry name" value="WH-like_DNA-bd_sf"/>
</dbReference>
<dbReference type="GO" id="GO:0030246">
    <property type="term" value="F:carbohydrate binding"/>
    <property type="evidence" value="ECO:0007669"/>
    <property type="project" value="InterPro"/>
</dbReference>
<dbReference type="PANTHER" id="PTHR34294">
    <property type="entry name" value="TRANSCRIPTIONAL REGULATOR-RELATED"/>
    <property type="match status" value="1"/>
</dbReference>
<protein>
    <submittedName>
        <fullName evidence="7">Transcriptional regulator, DeoR family</fullName>
    </submittedName>
</protein>
<reference evidence="8" key="1">
    <citation type="submission" date="2009-09" db="EMBL/GenBank/DDBJ databases">
        <title>The complete chromosome of Sebaldella termitidis ATCC 33386.</title>
        <authorList>
            <consortium name="US DOE Joint Genome Institute (JGI-PGF)"/>
            <person name="Lucas S."/>
            <person name="Copeland A."/>
            <person name="Lapidus A."/>
            <person name="Glavina del Rio T."/>
            <person name="Dalin E."/>
            <person name="Tice H."/>
            <person name="Bruce D."/>
            <person name="Goodwin L."/>
            <person name="Pitluck S."/>
            <person name="Kyrpides N."/>
            <person name="Mavromatis K."/>
            <person name="Ivanova N."/>
            <person name="Mikhailova N."/>
            <person name="Sims D."/>
            <person name="Meincke L."/>
            <person name="Brettin T."/>
            <person name="Detter J.C."/>
            <person name="Han C."/>
            <person name="Larimer F."/>
            <person name="Land M."/>
            <person name="Hauser L."/>
            <person name="Markowitz V."/>
            <person name="Cheng J.F."/>
            <person name="Hugenholtz P."/>
            <person name="Woyke T."/>
            <person name="Wu D."/>
            <person name="Eisen J.A."/>
        </authorList>
    </citation>
    <scope>NUCLEOTIDE SEQUENCE [LARGE SCALE GENOMIC DNA]</scope>
    <source>
        <strain evidence="8">ATCC 33386 / NCTC 11300</strain>
    </source>
</reference>
<dbReference type="HOGENOM" id="CLU_054506_1_1_0"/>
<keyword evidence="2" id="KW-0805">Transcription regulation</keyword>
<evidence type="ECO:0000313" key="7">
    <source>
        <dbReference type="EMBL" id="ACZ07939.1"/>
    </source>
</evidence>
<evidence type="ECO:0000259" key="6">
    <source>
        <dbReference type="Pfam" id="PF04198"/>
    </source>
</evidence>
<dbReference type="Gene3D" id="1.10.10.10">
    <property type="entry name" value="Winged helix-like DNA-binding domain superfamily/Winged helix DNA-binding domain"/>
    <property type="match status" value="1"/>
</dbReference>
<dbReference type="PANTHER" id="PTHR34294:SF1">
    <property type="entry name" value="TRANSCRIPTIONAL REGULATOR LSRR"/>
    <property type="match status" value="1"/>
</dbReference>
<dbReference type="InterPro" id="IPR000835">
    <property type="entry name" value="HTH_MarR-typ"/>
</dbReference>
<evidence type="ECO:0000256" key="1">
    <source>
        <dbReference type="ARBA" id="ARBA00010466"/>
    </source>
</evidence>
<organism evidence="7 8">
    <name type="scientific">Sebaldella termitidis (strain ATCC 33386 / NCTC 11300)</name>
    <dbReference type="NCBI Taxonomy" id="526218"/>
    <lineage>
        <taxon>Bacteria</taxon>
        <taxon>Fusobacteriati</taxon>
        <taxon>Fusobacteriota</taxon>
        <taxon>Fusobacteriia</taxon>
        <taxon>Fusobacteriales</taxon>
        <taxon>Leptotrichiaceae</taxon>
        <taxon>Sebaldella</taxon>
    </lineage>
</organism>
<dbReference type="AlphaFoldDB" id="D1AFQ4"/>
<proteinExistence type="inferred from homology"/>
<dbReference type="EMBL" id="CP001739">
    <property type="protein sequence ID" value="ACZ07939.1"/>
    <property type="molecule type" value="Genomic_DNA"/>
</dbReference>
<dbReference type="KEGG" id="str:Sterm_1071"/>
<comment type="similarity">
    <text evidence="1">Belongs to the SorC transcriptional regulatory family.</text>
</comment>
<dbReference type="Proteomes" id="UP000000845">
    <property type="component" value="Chromosome"/>
</dbReference>
<dbReference type="InterPro" id="IPR037171">
    <property type="entry name" value="NagB/RpiA_transferase-like"/>
</dbReference>
<dbReference type="GO" id="GO:0003700">
    <property type="term" value="F:DNA-binding transcription factor activity"/>
    <property type="evidence" value="ECO:0007669"/>
    <property type="project" value="InterPro"/>
</dbReference>
<dbReference type="Gene3D" id="3.40.50.1360">
    <property type="match status" value="1"/>
</dbReference>